<accession>A0A560IBD6</accession>
<evidence type="ECO:0000256" key="3">
    <source>
        <dbReference type="ARBA" id="ARBA00023163"/>
    </source>
</evidence>
<dbReference type="CDD" id="cd01392">
    <property type="entry name" value="HTH_LacI"/>
    <property type="match status" value="1"/>
</dbReference>
<dbReference type="GO" id="GO:0000976">
    <property type="term" value="F:transcription cis-regulatory region binding"/>
    <property type="evidence" value="ECO:0007669"/>
    <property type="project" value="TreeGrafter"/>
</dbReference>
<protein>
    <submittedName>
        <fullName evidence="5">LacI family transcriptional regulator</fullName>
    </submittedName>
</protein>
<keyword evidence="2" id="KW-0238">DNA-binding</keyword>
<keyword evidence="1" id="KW-0805">Transcription regulation</keyword>
<keyword evidence="3" id="KW-0804">Transcription</keyword>
<dbReference type="GO" id="GO:0003700">
    <property type="term" value="F:DNA-binding transcription factor activity"/>
    <property type="evidence" value="ECO:0007669"/>
    <property type="project" value="TreeGrafter"/>
</dbReference>
<dbReference type="InterPro" id="IPR000843">
    <property type="entry name" value="HTH_LacI"/>
</dbReference>
<reference evidence="5 6" key="1">
    <citation type="submission" date="2019-06" db="EMBL/GenBank/DDBJ databases">
        <title>Genomic Encyclopedia of Type Strains, Phase IV (KMG-V): Genome sequencing to study the core and pangenomes of soil and plant-associated prokaryotes.</title>
        <authorList>
            <person name="Whitman W."/>
        </authorList>
    </citation>
    <scope>NUCLEOTIDE SEQUENCE [LARGE SCALE GENOMIC DNA]</scope>
    <source>
        <strain evidence="5 6">BR 11140</strain>
    </source>
</reference>
<dbReference type="SMART" id="SM00354">
    <property type="entry name" value="HTH_LACI"/>
    <property type="match status" value="1"/>
</dbReference>
<dbReference type="EMBL" id="VITT01000012">
    <property type="protein sequence ID" value="TWB56357.1"/>
    <property type="molecule type" value="Genomic_DNA"/>
</dbReference>
<evidence type="ECO:0000256" key="1">
    <source>
        <dbReference type="ARBA" id="ARBA00023015"/>
    </source>
</evidence>
<proteinExistence type="predicted"/>
<dbReference type="Proteomes" id="UP000318050">
    <property type="component" value="Unassembled WGS sequence"/>
</dbReference>
<organism evidence="5 6">
    <name type="scientific">Nitrospirillum amazonense</name>
    <dbReference type="NCBI Taxonomy" id="28077"/>
    <lineage>
        <taxon>Bacteria</taxon>
        <taxon>Pseudomonadati</taxon>
        <taxon>Pseudomonadota</taxon>
        <taxon>Alphaproteobacteria</taxon>
        <taxon>Rhodospirillales</taxon>
        <taxon>Azospirillaceae</taxon>
        <taxon>Nitrospirillum</taxon>
    </lineage>
</organism>
<dbReference type="InterPro" id="IPR028082">
    <property type="entry name" value="Peripla_BP_I"/>
</dbReference>
<dbReference type="PROSITE" id="PS00356">
    <property type="entry name" value="HTH_LACI_1"/>
    <property type="match status" value="1"/>
</dbReference>
<name>A0A560IBD6_9PROT</name>
<dbReference type="PANTHER" id="PTHR30146:SF153">
    <property type="entry name" value="LACTOSE OPERON REPRESSOR"/>
    <property type="match status" value="1"/>
</dbReference>
<sequence length="346" mass="36496">MRRSRQQRDRVTIQDVAQRAGVSAMTVSNVVNRTGKVGESTRARVRAIIEEMGYVPSQAARHLVGAAPARIGLIYLDIESMFLSLAHGEVSAAAAEKGLQLMVRRASAATPDRAVALSLVRSGADALLFIPPFAELLTGTPALRTLGVPAAAIATAGPLPDMATVRIDNHAAGRAVADLLVTRGYRRIAIITGPGGHSDSVARLDGYKAALAAHGIPFRPELCAEGLFSFETGLVAADTLLDLPQPPDAIMAANDDMAAAALWAAHRRGLVPPRDLAVTGFDDTLVATRVWPALTTVRQPIKDMAIRAIDLLVEALGRPAAEGAAKPPRDVVLDFTLVERGSVRQA</sequence>
<dbReference type="Gene3D" id="3.40.50.2300">
    <property type="match status" value="2"/>
</dbReference>
<dbReference type="SUPFAM" id="SSF53822">
    <property type="entry name" value="Periplasmic binding protein-like I"/>
    <property type="match status" value="1"/>
</dbReference>
<dbReference type="Gene3D" id="1.10.260.40">
    <property type="entry name" value="lambda repressor-like DNA-binding domains"/>
    <property type="match status" value="1"/>
</dbReference>
<dbReference type="InterPro" id="IPR046335">
    <property type="entry name" value="LacI/GalR-like_sensor"/>
</dbReference>
<dbReference type="SUPFAM" id="SSF47413">
    <property type="entry name" value="lambda repressor-like DNA-binding domains"/>
    <property type="match status" value="1"/>
</dbReference>
<dbReference type="Pfam" id="PF13377">
    <property type="entry name" value="Peripla_BP_3"/>
    <property type="match status" value="1"/>
</dbReference>
<dbReference type="OrthoDB" id="7170131at2"/>
<dbReference type="Pfam" id="PF00356">
    <property type="entry name" value="LacI"/>
    <property type="match status" value="1"/>
</dbReference>
<dbReference type="AlphaFoldDB" id="A0A560IBD6"/>
<evidence type="ECO:0000313" key="5">
    <source>
        <dbReference type="EMBL" id="TWB56357.1"/>
    </source>
</evidence>
<comment type="caution">
    <text evidence="5">The sequence shown here is derived from an EMBL/GenBank/DDBJ whole genome shotgun (WGS) entry which is preliminary data.</text>
</comment>
<dbReference type="InterPro" id="IPR010982">
    <property type="entry name" value="Lambda_DNA-bd_dom_sf"/>
</dbReference>
<gene>
    <name evidence="5" type="ORF">FBZ92_112146</name>
</gene>
<evidence type="ECO:0000256" key="2">
    <source>
        <dbReference type="ARBA" id="ARBA00023125"/>
    </source>
</evidence>
<dbReference type="PROSITE" id="PS50932">
    <property type="entry name" value="HTH_LACI_2"/>
    <property type="match status" value="1"/>
</dbReference>
<dbReference type="PRINTS" id="PR00036">
    <property type="entry name" value="HTHLACI"/>
</dbReference>
<feature type="domain" description="HTH lacI-type" evidence="4">
    <location>
        <begin position="11"/>
        <end position="65"/>
    </location>
</feature>
<dbReference type="PANTHER" id="PTHR30146">
    <property type="entry name" value="LACI-RELATED TRANSCRIPTIONAL REPRESSOR"/>
    <property type="match status" value="1"/>
</dbReference>
<evidence type="ECO:0000259" key="4">
    <source>
        <dbReference type="PROSITE" id="PS50932"/>
    </source>
</evidence>
<evidence type="ECO:0000313" key="6">
    <source>
        <dbReference type="Proteomes" id="UP000318050"/>
    </source>
</evidence>